<evidence type="ECO:0000256" key="7">
    <source>
        <dbReference type="ARBA" id="ARBA00023230"/>
    </source>
</evidence>
<dbReference type="GO" id="GO:0005524">
    <property type="term" value="F:ATP binding"/>
    <property type="evidence" value="ECO:0007669"/>
    <property type="project" value="UniProtKB-UniRule"/>
</dbReference>
<feature type="binding site" evidence="10">
    <location>
        <position position="506"/>
    </location>
    <ligand>
        <name>ATP</name>
        <dbReference type="ChEBI" id="CHEBI:30616"/>
    </ligand>
</feature>
<accession>A0ABD0YUH3</accession>
<organism evidence="13 14">
    <name type="scientific">Ranatra chinensis</name>
    <dbReference type="NCBI Taxonomy" id="642074"/>
    <lineage>
        <taxon>Eukaryota</taxon>
        <taxon>Metazoa</taxon>
        <taxon>Ecdysozoa</taxon>
        <taxon>Arthropoda</taxon>
        <taxon>Hexapoda</taxon>
        <taxon>Insecta</taxon>
        <taxon>Pterygota</taxon>
        <taxon>Neoptera</taxon>
        <taxon>Paraneoptera</taxon>
        <taxon>Hemiptera</taxon>
        <taxon>Heteroptera</taxon>
        <taxon>Panheteroptera</taxon>
        <taxon>Nepomorpha</taxon>
        <taxon>Nepidae</taxon>
        <taxon>Ranatrinae</taxon>
        <taxon>Ranatra</taxon>
    </lineage>
</organism>
<dbReference type="AlphaFoldDB" id="A0ABD0YUH3"/>
<feature type="compositionally biased region" description="Polar residues" evidence="11">
    <location>
        <begin position="687"/>
        <end position="698"/>
    </location>
</feature>
<dbReference type="EMBL" id="JBFDAA010000013">
    <property type="protein sequence ID" value="KAL1122849.1"/>
    <property type="molecule type" value="Genomic_DNA"/>
</dbReference>
<evidence type="ECO:0000256" key="9">
    <source>
        <dbReference type="ARBA" id="ARBA00046288"/>
    </source>
</evidence>
<evidence type="ECO:0000313" key="14">
    <source>
        <dbReference type="Proteomes" id="UP001558652"/>
    </source>
</evidence>
<comment type="caution">
    <text evidence="13">The sequence shown here is derived from an EMBL/GenBank/DDBJ whole genome shotgun (WGS) entry which is preliminary data.</text>
</comment>
<dbReference type="GO" id="GO:0006417">
    <property type="term" value="P:regulation of translation"/>
    <property type="evidence" value="ECO:0007669"/>
    <property type="project" value="UniProtKB-KW"/>
</dbReference>
<evidence type="ECO:0000256" key="6">
    <source>
        <dbReference type="ARBA" id="ARBA00023180"/>
    </source>
</evidence>
<reference evidence="13 14" key="1">
    <citation type="submission" date="2024-07" db="EMBL/GenBank/DDBJ databases">
        <title>Chromosome-level genome assembly of the water stick insect Ranatra chinensis (Heteroptera: Nepidae).</title>
        <authorList>
            <person name="Liu X."/>
        </authorList>
    </citation>
    <scope>NUCLEOTIDE SEQUENCE [LARGE SCALE GENOMIC DNA]</scope>
    <source>
        <strain evidence="13">Cailab_2021Rc</strain>
        <tissue evidence="13">Muscle</tissue>
    </source>
</reference>
<evidence type="ECO:0000256" key="1">
    <source>
        <dbReference type="ARBA" id="ARBA00022679"/>
    </source>
</evidence>
<dbReference type="GO" id="GO:0006986">
    <property type="term" value="P:response to unfolded protein"/>
    <property type="evidence" value="ECO:0007669"/>
    <property type="project" value="UniProtKB-KW"/>
</dbReference>
<dbReference type="SUPFAM" id="SSF56112">
    <property type="entry name" value="Protein kinase-like (PK-like)"/>
    <property type="match status" value="1"/>
</dbReference>
<evidence type="ECO:0000256" key="11">
    <source>
        <dbReference type="SAM" id="MobiDB-lite"/>
    </source>
</evidence>
<evidence type="ECO:0000259" key="12">
    <source>
        <dbReference type="PROSITE" id="PS50011"/>
    </source>
</evidence>
<dbReference type="Gene3D" id="1.10.510.10">
    <property type="entry name" value="Transferase(Phosphotransferase) domain 1"/>
    <property type="match status" value="1"/>
</dbReference>
<evidence type="ECO:0000256" key="5">
    <source>
        <dbReference type="ARBA" id="ARBA00022845"/>
    </source>
</evidence>
<dbReference type="GO" id="GO:0016301">
    <property type="term" value="F:kinase activity"/>
    <property type="evidence" value="ECO:0007669"/>
    <property type="project" value="UniProtKB-KW"/>
</dbReference>
<dbReference type="PROSITE" id="PS00107">
    <property type="entry name" value="PROTEIN_KINASE_ATP"/>
    <property type="match status" value="1"/>
</dbReference>
<dbReference type="FunFam" id="3.30.200.20:FF:000193">
    <property type="entry name" value="Eukaryotic translation initiation factor 2-alpha kinase 3"/>
    <property type="match status" value="1"/>
</dbReference>
<keyword evidence="5" id="KW-0810">Translation regulation</keyword>
<name>A0ABD0YUH3_9HEMI</name>
<evidence type="ECO:0000256" key="10">
    <source>
        <dbReference type="PROSITE-ProRule" id="PRU10141"/>
    </source>
</evidence>
<dbReference type="SUPFAM" id="SSF50998">
    <property type="entry name" value="Quinoprotein alcohol dehydrogenase-like"/>
    <property type="match status" value="1"/>
</dbReference>
<dbReference type="PANTHER" id="PTHR11042">
    <property type="entry name" value="EUKARYOTIC TRANSLATION INITIATION FACTOR 2-ALPHA KINASE EIF2-ALPHA KINASE -RELATED"/>
    <property type="match status" value="1"/>
</dbReference>
<evidence type="ECO:0000256" key="3">
    <source>
        <dbReference type="ARBA" id="ARBA00022777"/>
    </source>
</evidence>
<keyword evidence="2 10" id="KW-0547">Nucleotide-binding</keyword>
<dbReference type="Pfam" id="PF00069">
    <property type="entry name" value="Pkinase"/>
    <property type="match status" value="2"/>
</dbReference>
<dbReference type="GO" id="GO:0012505">
    <property type="term" value="C:endomembrane system"/>
    <property type="evidence" value="ECO:0007669"/>
    <property type="project" value="UniProtKB-SubCell"/>
</dbReference>
<dbReference type="SMART" id="SM00220">
    <property type="entry name" value="S_TKc"/>
    <property type="match status" value="1"/>
</dbReference>
<keyword evidence="6" id="KW-0325">Glycoprotein</keyword>
<keyword evidence="3" id="KW-0418">Kinase</keyword>
<feature type="non-terminal residue" evidence="13">
    <location>
        <position position="1"/>
    </location>
</feature>
<dbReference type="Gene3D" id="3.30.200.20">
    <property type="entry name" value="Phosphorylase Kinase, domain 1"/>
    <property type="match status" value="1"/>
</dbReference>
<dbReference type="InterPro" id="IPR017441">
    <property type="entry name" value="Protein_kinase_ATP_BS"/>
</dbReference>
<dbReference type="Gene3D" id="2.130.10.10">
    <property type="entry name" value="YVTN repeat-like/Quinoprotein amine dehydrogenase"/>
    <property type="match status" value="1"/>
</dbReference>
<dbReference type="InterPro" id="IPR050339">
    <property type="entry name" value="CC_SR_Kinase"/>
</dbReference>
<keyword evidence="14" id="KW-1185">Reference proteome</keyword>
<evidence type="ECO:0000313" key="13">
    <source>
        <dbReference type="EMBL" id="KAL1122849.1"/>
    </source>
</evidence>
<feature type="region of interest" description="Disordered" evidence="11">
    <location>
        <begin position="655"/>
        <end position="698"/>
    </location>
</feature>
<gene>
    <name evidence="13" type="ORF">AAG570_003175</name>
</gene>
<protein>
    <recommendedName>
        <fullName evidence="8">PRKR-like endoplasmic reticulum kinase</fullName>
    </recommendedName>
</protein>
<feature type="domain" description="Protein kinase" evidence="12">
    <location>
        <begin position="477"/>
        <end position="779"/>
    </location>
</feature>
<dbReference type="InterPro" id="IPR011047">
    <property type="entry name" value="Quinoprotein_ADH-like_sf"/>
</dbReference>
<sequence>RLVLVSTLDGRLSALDIEDGGSEAWSLSTGPGPMLSSSIHRLELTNNGQWVRMIPSLSGGLYKFNGEDIEPIPVTAENLLKSSFRYSDDLVISGGKESRTYGIDADTGRVLYECSMNKCDNLTGFEDIPGDVVLVQRQTQTVRAIEPRSGAEKWNFSVGQHDIKLAPNPSNEGCHMKGDDVKSDIALKVIVPDGLVCATSKSKPGSLIWKHKFEFPVVSAWEVVGDKVEWVDLFGGANNLRISEEVPDSPVLYIGMHNKQLYIQESVALQNKILESVHGRPNNLLTDESRNIATIPWKPVPGKTLGISGQSEPILQITDENNQVSTTALSVLYGSEYVNGNGFYLYSSETLNRKDTALCAPSDVINVTVVEEGEGSNGSEEVYIFTENDVTHPIISVWHWWREIVFLSIGCAIVINVVIQRRFIPDMLRLNSEVIIVTYYIVIVITNSVPEEAEKREPWKLRTILSESYTSRYLTDFEPVHCLGKGGFGVVFQAKNKIDDCHYAIKRITLPNKERARKRVMREVKALAKLDHQNIVRYFNAWVEYPPADWQEEQDRHWAQLFRYVDLSGHVTPTSELPPVMNHAKNRKRKKNFLKSLWDKASSLYSGGGDEFTNSGFRNPTTDKSDSFIVFEQSKPVVSTWRSQNDDDSIVFEKSYDSDDEEEGSSTSENKPLSAVTRPDSLPLVTCNDSDPTANTSLSPSPPTRIYLYIQMQLCQKDSLREWLTANTEHRDPQQVVSIFSQIVHAVEYVHFQGLIHRDLKVGFLRRSSGIEFLLLKKN</sequence>
<dbReference type="InterPro" id="IPR000719">
    <property type="entry name" value="Prot_kinase_dom"/>
</dbReference>
<dbReference type="InterPro" id="IPR011009">
    <property type="entry name" value="Kinase-like_dom_sf"/>
</dbReference>
<dbReference type="PROSITE" id="PS50011">
    <property type="entry name" value="PROTEIN_KINASE_DOM"/>
    <property type="match status" value="1"/>
</dbReference>
<dbReference type="Pfam" id="PF13360">
    <property type="entry name" value="PQQ_2"/>
    <property type="match status" value="1"/>
</dbReference>
<dbReference type="Proteomes" id="UP001558652">
    <property type="component" value="Unassembled WGS sequence"/>
</dbReference>
<evidence type="ECO:0000256" key="4">
    <source>
        <dbReference type="ARBA" id="ARBA00022840"/>
    </source>
</evidence>
<keyword evidence="7" id="KW-0834">Unfolded protein response</keyword>
<comment type="subcellular location">
    <subcellularLocation>
        <location evidence="9">Endomembrane system</location>
        <topology evidence="9">Single-pass type I membrane protein</topology>
    </subcellularLocation>
</comment>
<keyword evidence="4 10" id="KW-0067">ATP-binding</keyword>
<dbReference type="InterPro" id="IPR015943">
    <property type="entry name" value="WD40/YVTN_repeat-like_dom_sf"/>
</dbReference>
<dbReference type="InterPro" id="IPR002372">
    <property type="entry name" value="PQQ_rpt_dom"/>
</dbReference>
<keyword evidence="1" id="KW-0808">Transferase</keyword>
<evidence type="ECO:0000256" key="8">
    <source>
        <dbReference type="ARBA" id="ARBA00041500"/>
    </source>
</evidence>
<dbReference type="PANTHER" id="PTHR11042:SF91">
    <property type="entry name" value="EUKARYOTIC TRANSLATION INITIATION FACTOR 2-ALPHA KINASE"/>
    <property type="match status" value="1"/>
</dbReference>
<proteinExistence type="predicted"/>
<evidence type="ECO:0000256" key="2">
    <source>
        <dbReference type="ARBA" id="ARBA00022741"/>
    </source>
</evidence>